<dbReference type="AlphaFoldDB" id="A0A0F7KIQ7"/>
<dbReference type="Pfam" id="PF00300">
    <property type="entry name" value="His_Phos_1"/>
    <property type="match status" value="1"/>
</dbReference>
<dbReference type="RefSeq" id="WP_046850844.1">
    <property type="nucleotide sequence ID" value="NZ_CBDIPD010000111.1"/>
</dbReference>
<dbReference type="Proteomes" id="UP000324176">
    <property type="component" value="Unassembled WGS sequence"/>
</dbReference>
<sequence length="152" mass="16814">MELILWRHAEADDGFPDAARKLTEKGVQQARNIAQWLKPRLPKNTRILVSPAKRTQQTALALSNNFETTLEVGTSTTADRVLAAASWPYEEGTILIVGHQPTLGNVAASLICPDRTGFSIKKGAIWWFSYKQNADTENTILRAVISPDIVKT</sequence>
<dbReference type="EMBL" id="FNNH01000017">
    <property type="protein sequence ID" value="SDW58221.1"/>
    <property type="molecule type" value="Genomic_DNA"/>
</dbReference>
<reference evidence="3 6" key="3">
    <citation type="submission" date="2016-10" db="EMBL/GenBank/DDBJ databases">
        <authorList>
            <person name="de Groot N.N."/>
        </authorList>
    </citation>
    <scope>NUCLEOTIDE SEQUENCE [LARGE SCALE GENOMIC DNA]</scope>
    <source>
        <strain evidence="3 6">Nm110</strain>
    </source>
</reference>
<evidence type="ECO:0000313" key="2">
    <source>
        <dbReference type="EMBL" id="AKH38809.1"/>
    </source>
</evidence>
<dbReference type="InterPro" id="IPR051021">
    <property type="entry name" value="Mito_Ser/Thr_phosphatase"/>
</dbReference>
<evidence type="ECO:0000256" key="1">
    <source>
        <dbReference type="ARBA" id="ARBA00022801"/>
    </source>
</evidence>
<evidence type="ECO:0000313" key="4">
    <source>
        <dbReference type="EMBL" id="TYP88779.1"/>
    </source>
</evidence>
<dbReference type="Proteomes" id="UP000034156">
    <property type="component" value="Chromosome"/>
</dbReference>
<dbReference type="PANTHER" id="PTHR20935:SF1">
    <property type="entry name" value="SLL1549 PROTEIN"/>
    <property type="match status" value="1"/>
</dbReference>
<dbReference type="SUPFAM" id="SSF53254">
    <property type="entry name" value="Phosphoglycerate mutase-like"/>
    <property type="match status" value="1"/>
</dbReference>
<gene>
    <name evidence="2" type="ORF">AAW31_14980</name>
    <name evidence="4" type="ORF">BCL69_101934</name>
    <name evidence="3" type="ORF">SAMN05421882_101730</name>
</gene>
<dbReference type="CDD" id="cd07040">
    <property type="entry name" value="HP"/>
    <property type="match status" value="1"/>
</dbReference>
<dbReference type="PANTHER" id="PTHR20935">
    <property type="entry name" value="PHOSPHOGLYCERATE MUTASE-RELATED"/>
    <property type="match status" value="1"/>
</dbReference>
<dbReference type="OrthoDB" id="9814783at2"/>
<dbReference type="KEGG" id="nco:AAW31_14980"/>
<dbReference type="Proteomes" id="UP000183454">
    <property type="component" value="Unassembled WGS sequence"/>
</dbReference>
<keyword evidence="1" id="KW-0378">Hydrolase</keyword>
<proteinExistence type="predicted"/>
<organism evidence="2 5">
    <name type="scientific">Nitrosomonas communis</name>
    <dbReference type="NCBI Taxonomy" id="44574"/>
    <lineage>
        <taxon>Bacteria</taxon>
        <taxon>Pseudomonadati</taxon>
        <taxon>Pseudomonadota</taxon>
        <taxon>Betaproteobacteria</taxon>
        <taxon>Nitrosomonadales</taxon>
        <taxon>Nitrosomonadaceae</taxon>
        <taxon>Nitrosomonas</taxon>
    </lineage>
</organism>
<reference evidence="2 5" key="2">
    <citation type="journal article" date="2016" name="Genome Announc.">
        <title>Genome Sequence of Nitrosomonas communis Strain Nm2, a Mesophilic Ammonia-Oxidizing Bacterium Isolated from Mediterranean Soil.</title>
        <authorList>
            <person name="Kozlowski J.A."/>
            <person name="Kits K.D."/>
            <person name="Stein L.Y."/>
        </authorList>
    </citation>
    <scope>NUCLEOTIDE SEQUENCE [LARGE SCALE GENOMIC DNA]</scope>
    <source>
        <strain evidence="2 5">Nm2</strain>
    </source>
</reference>
<protein>
    <submittedName>
        <fullName evidence="2">Phosphohistidine phosphatase</fullName>
    </submittedName>
</protein>
<evidence type="ECO:0000313" key="7">
    <source>
        <dbReference type="Proteomes" id="UP000324176"/>
    </source>
</evidence>
<dbReference type="EMBL" id="CP011451">
    <property type="protein sequence ID" value="AKH38809.1"/>
    <property type="molecule type" value="Genomic_DNA"/>
</dbReference>
<dbReference type="Gene3D" id="3.40.50.1240">
    <property type="entry name" value="Phosphoglycerate mutase-like"/>
    <property type="match status" value="1"/>
</dbReference>
<dbReference type="PATRIC" id="fig|44574.3.peg.3625"/>
<dbReference type="InterPro" id="IPR013078">
    <property type="entry name" value="His_Pase_superF_clade-1"/>
</dbReference>
<dbReference type="EMBL" id="VNHT01000019">
    <property type="protein sequence ID" value="TYP88779.1"/>
    <property type="molecule type" value="Genomic_DNA"/>
</dbReference>
<evidence type="ECO:0000313" key="6">
    <source>
        <dbReference type="Proteomes" id="UP000183454"/>
    </source>
</evidence>
<evidence type="ECO:0000313" key="3">
    <source>
        <dbReference type="EMBL" id="SDW58221.1"/>
    </source>
</evidence>
<dbReference type="InterPro" id="IPR029033">
    <property type="entry name" value="His_PPase_superfam"/>
</dbReference>
<reference evidence="5" key="1">
    <citation type="submission" date="2015-05" db="EMBL/GenBank/DDBJ databases">
        <title>Draft genome of Nitrosomonas communis strain Nm2.</title>
        <authorList>
            <person name="Kozlowski J.A."/>
            <person name="Kits K.D."/>
            <person name="Stein L.Y."/>
        </authorList>
    </citation>
    <scope>NUCLEOTIDE SEQUENCE [LARGE SCALE GENOMIC DNA]</scope>
    <source>
        <strain evidence="5">Nm2</strain>
    </source>
</reference>
<dbReference type="SMART" id="SM00855">
    <property type="entry name" value="PGAM"/>
    <property type="match status" value="1"/>
</dbReference>
<evidence type="ECO:0000313" key="5">
    <source>
        <dbReference type="Proteomes" id="UP000034156"/>
    </source>
</evidence>
<keyword evidence="5" id="KW-1185">Reference proteome</keyword>
<reference evidence="4 7" key="4">
    <citation type="submission" date="2019-07" db="EMBL/GenBank/DDBJ databases">
        <title>Active sludge and wastewater microbial communities from Klosterneuburg, Austria.</title>
        <authorList>
            <person name="Wagner M."/>
        </authorList>
    </citation>
    <scope>NUCLEOTIDE SEQUENCE [LARGE SCALE GENOMIC DNA]</scope>
    <source>
        <strain evidence="4 7">Nm2</strain>
    </source>
</reference>
<accession>A0A0F7KIQ7</accession>
<name>A0A0F7KIQ7_9PROT</name>
<dbReference type="GO" id="GO:0016787">
    <property type="term" value="F:hydrolase activity"/>
    <property type="evidence" value="ECO:0007669"/>
    <property type="project" value="UniProtKB-KW"/>
</dbReference>